<dbReference type="Pfam" id="PF19268">
    <property type="entry name" value="CIS_TMP"/>
    <property type="match status" value="1"/>
</dbReference>
<dbReference type="AlphaFoldDB" id="A0A2G1VU78"/>
<dbReference type="EMBL" id="NQXA01000002">
    <property type="protein sequence ID" value="PHQ30291.1"/>
    <property type="molecule type" value="Genomic_DNA"/>
</dbReference>
<reference evidence="1 2" key="1">
    <citation type="submission" date="2017-08" db="EMBL/GenBank/DDBJ databases">
        <title>The whole genome shortgun sequences of strain Leeuwenhoekiella nanhaiensis G18 from the South China Sea.</title>
        <authorList>
            <person name="Liu Q."/>
        </authorList>
    </citation>
    <scope>NUCLEOTIDE SEQUENCE [LARGE SCALE GENOMIC DNA]</scope>
    <source>
        <strain evidence="1 2">G18</strain>
    </source>
</reference>
<gene>
    <name evidence="1" type="ORF">CJ305_04830</name>
</gene>
<evidence type="ECO:0000313" key="1">
    <source>
        <dbReference type="EMBL" id="PHQ30291.1"/>
    </source>
</evidence>
<dbReference type="RefSeq" id="WP_099645125.1">
    <property type="nucleotide sequence ID" value="NZ_KZ319288.1"/>
</dbReference>
<evidence type="ECO:0000313" key="2">
    <source>
        <dbReference type="Proteomes" id="UP000229433"/>
    </source>
</evidence>
<accession>A0A2G1VU78</accession>
<dbReference type="Proteomes" id="UP000229433">
    <property type="component" value="Unassembled WGS sequence"/>
</dbReference>
<keyword evidence="2" id="KW-1185">Reference proteome</keyword>
<sequence length="505" mass="57787">MATAQAHIIDKVVVEVSCNSMERALFLKDHIDEVLQQQVFPKLEAWLETQGLYSENFYRLETLDLDLSTTTSGLNSDLADTLCEKIQESISKTIQHKNSAEKSSEVELLEPQERHPEAFLHFLKTGSLPWYFNEGEKLNLEEVATALNRMTPKLKKLLLEHPFALKRLVFQYANNSEFLKKLVPVLVQGNSKSIRASETGYSKNTNAAYRESVFNLILESFAEAPVPRIDQALNRVLSVLLRSNEKLLFTDLMTLSQLTENQLLVTLNKNKVTLSVKGLKNLKKRKLKYIVNPDKVLNEKLEELSVSPQKPVFEPFENELTAKEFYPKNSEQEHPTEADAGSLIVQQAGLVLLHPFLPVLFKELNFLDEAKQLRKSKQDEAVHVLHFLATGNLKPFEAELGFEKYLCGLPQQFPVKRNVKLSRKQKTEATHLLETAIQHWSVLKNTSPAGLRGQFLIRSGKLSFDSERDQLQLERVTADILLDQLPWGLSMMRLPWLKKILYINW</sequence>
<comment type="caution">
    <text evidence="1">The sequence shown here is derived from an EMBL/GenBank/DDBJ whole genome shotgun (WGS) entry which is preliminary data.</text>
</comment>
<protein>
    <submittedName>
        <fullName evidence="1">Uncharacterized protein</fullName>
    </submittedName>
</protein>
<organism evidence="1 2">
    <name type="scientific">Leeuwenhoekiella nanhaiensis</name>
    <dbReference type="NCBI Taxonomy" id="1655491"/>
    <lineage>
        <taxon>Bacteria</taxon>
        <taxon>Pseudomonadati</taxon>
        <taxon>Bacteroidota</taxon>
        <taxon>Flavobacteriia</taxon>
        <taxon>Flavobacteriales</taxon>
        <taxon>Flavobacteriaceae</taxon>
        <taxon>Leeuwenhoekiella</taxon>
    </lineage>
</organism>
<dbReference type="InterPro" id="IPR045538">
    <property type="entry name" value="CIS_TMP"/>
</dbReference>
<name>A0A2G1VU78_9FLAO</name>
<proteinExistence type="predicted"/>